<dbReference type="GO" id="GO:0044877">
    <property type="term" value="F:protein-containing complex binding"/>
    <property type="evidence" value="ECO:0007669"/>
    <property type="project" value="TreeGrafter"/>
</dbReference>
<feature type="domain" description="NAD(P)-binding" evidence="1">
    <location>
        <begin position="10"/>
        <end position="147"/>
    </location>
</feature>
<dbReference type="EMBL" id="QZKU01000061">
    <property type="protein sequence ID" value="RJP22109.1"/>
    <property type="molecule type" value="Genomic_DNA"/>
</dbReference>
<evidence type="ECO:0000259" key="1">
    <source>
        <dbReference type="Pfam" id="PF13460"/>
    </source>
</evidence>
<gene>
    <name evidence="2" type="ORF">C4520_08610</name>
</gene>
<protein>
    <submittedName>
        <fullName evidence="2">NAD-dependent epimerase/dehydratase family protein</fullName>
    </submittedName>
</protein>
<proteinExistence type="predicted"/>
<evidence type="ECO:0000313" key="2">
    <source>
        <dbReference type="EMBL" id="RJP22109.1"/>
    </source>
</evidence>
<dbReference type="Gene3D" id="3.40.50.720">
    <property type="entry name" value="NAD(P)-binding Rossmann-like Domain"/>
    <property type="match status" value="1"/>
</dbReference>
<dbReference type="SUPFAM" id="SSF51735">
    <property type="entry name" value="NAD(P)-binding Rossmann-fold domains"/>
    <property type="match status" value="1"/>
</dbReference>
<dbReference type="InterPro" id="IPR051207">
    <property type="entry name" value="ComplexI_NDUFA9_subunit"/>
</dbReference>
<reference evidence="2 3" key="1">
    <citation type="journal article" date="2017" name="ISME J.">
        <title>Energy and carbon metabolisms in a deep terrestrial subsurface fluid microbial community.</title>
        <authorList>
            <person name="Momper L."/>
            <person name="Jungbluth S.P."/>
            <person name="Lee M.D."/>
            <person name="Amend J.P."/>
        </authorList>
    </citation>
    <scope>NUCLEOTIDE SEQUENCE [LARGE SCALE GENOMIC DNA]</scope>
    <source>
        <strain evidence="2">SURF_5</strain>
    </source>
</reference>
<dbReference type="AlphaFoldDB" id="A0A3A4NTG7"/>
<evidence type="ECO:0000313" key="3">
    <source>
        <dbReference type="Proteomes" id="UP000265882"/>
    </source>
</evidence>
<name>A0A3A4NTG7_ABYX5</name>
<accession>A0A3A4NTG7</accession>
<dbReference type="PANTHER" id="PTHR12126">
    <property type="entry name" value="NADH-UBIQUINONE OXIDOREDUCTASE 39 KDA SUBUNIT-RELATED"/>
    <property type="match status" value="1"/>
</dbReference>
<dbReference type="InterPro" id="IPR036291">
    <property type="entry name" value="NAD(P)-bd_dom_sf"/>
</dbReference>
<sequence length="303" mass="34114">MAKRFHMVTGAFGYTGKYIARRLLSEGETVKSLTGHAESNTFSSRVQAFPYDFDKPDRLKKNLEEAKVLYNTYWIRFPRGKMTYEKAVRNTAALLEAAAEAQVERLVHISISNPCEAPHLPYFQGKCKVEKLVKQSGLSYAILRPAVIFGREDILINNIAYLLRTVPAFGVIGFGGYRIRPIYVDDLAKLAVEFAKQSENRVINAIGPESFTFKQLLRLIKNKVDSKALLVPMPARLAFLASRIIGLGVRDVLLTWDEVEGLTAGLLDVDDAPVGETRLSRWLEENADTVGRKYSSELARHYR</sequence>
<organism evidence="2 3">
    <name type="scientific">Abyssobacteria bacterium (strain SURF_5)</name>
    <dbReference type="NCBI Taxonomy" id="2093360"/>
    <lineage>
        <taxon>Bacteria</taxon>
        <taxon>Pseudomonadati</taxon>
        <taxon>Candidatus Hydrogenedentota</taxon>
        <taxon>Candidatus Abyssobacteria</taxon>
    </lineage>
</organism>
<dbReference type="PANTHER" id="PTHR12126:SF11">
    <property type="entry name" value="NADH DEHYDROGENASE [UBIQUINONE] 1 ALPHA SUBCOMPLEX SUBUNIT 9, MITOCHONDRIAL"/>
    <property type="match status" value="1"/>
</dbReference>
<dbReference type="Proteomes" id="UP000265882">
    <property type="component" value="Unassembled WGS sequence"/>
</dbReference>
<dbReference type="InterPro" id="IPR016040">
    <property type="entry name" value="NAD(P)-bd_dom"/>
</dbReference>
<dbReference type="Pfam" id="PF13460">
    <property type="entry name" value="NAD_binding_10"/>
    <property type="match status" value="1"/>
</dbReference>
<comment type="caution">
    <text evidence="2">The sequence shown here is derived from an EMBL/GenBank/DDBJ whole genome shotgun (WGS) entry which is preliminary data.</text>
</comment>